<reference evidence="6" key="2">
    <citation type="submission" date="2014-09" db="EMBL/GenBank/DDBJ databases">
        <authorList>
            <consortium name="NBRP consortium"/>
            <person name="Sawabe T."/>
            <person name="Meirelles P."/>
            <person name="Nakanishi M."/>
            <person name="Sayaka M."/>
            <person name="Hattori M."/>
            <person name="Ohkuma M."/>
        </authorList>
    </citation>
    <scope>NUCLEOTIDE SEQUENCE [LARGE SCALE GENOMIC DNA]</scope>
    <source>
        <strain evidence="6">JCM 19239</strain>
    </source>
</reference>
<organism evidence="5 6">
    <name type="scientific">Vibrio variabilis</name>
    <dbReference type="NCBI Taxonomy" id="990271"/>
    <lineage>
        <taxon>Bacteria</taxon>
        <taxon>Pseudomonadati</taxon>
        <taxon>Pseudomonadota</taxon>
        <taxon>Gammaproteobacteria</taxon>
        <taxon>Vibrionales</taxon>
        <taxon>Vibrionaceae</taxon>
        <taxon>Vibrio</taxon>
    </lineage>
</organism>
<dbReference type="InterPro" id="IPR023296">
    <property type="entry name" value="Glyco_hydro_beta-prop_sf"/>
</dbReference>
<dbReference type="SUPFAM" id="SSF75005">
    <property type="entry name" value="Arabinanase/levansucrase/invertase"/>
    <property type="match status" value="1"/>
</dbReference>
<comment type="caution">
    <text evidence="5">The sequence shown here is derived from an EMBL/GenBank/DDBJ whole genome shotgun (WGS) entry which is preliminary data.</text>
</comment>
<comment type="similarity">
    <text evidence="1">Belongs to the glycosyl hydrolase 32 family.</text>
</comment>
<gene>
    <name evidence="5" type="ORF">JCM19239_1975</name>
</gene>
<evidence type="ECO:0000313" key="5">
    <source>
        <dbReference type="EMBL" id="GAL24521.1"/>
    </source>
</evidence>
<protein>
    <submittedName>
        <fullName evidence="5">Sucrose-6-phosphate hydrolase</fullName>
    </submittedName>
</protein>
<evidence type="ECO:0000256" key="1">
    <source>
        <dbReference type="ARBA" id="ARBA00009902"/>
    </source>
</evidence>
<keyword evidence="6" id="KW-1185">Reference proteome</keyword>
<reference evidence="6" key="1">
    <citation type="submission" date="2014-09" db="EMBL/GenBank/DDBJ databases">
        <title>Vibrio variabilis JCM 19239. (C206) whole genome shotgun sequence.</title>
        <authorList>
            <person name="Sawabe T."/>
            <person name="Meirelles P."/>
            <person name="Nakanishi M."/>
            <person name="Sayaka M."/>
            <person name="Hattori M."/>
            <person name="Ohkuma M."/>
        </authorList>
    </citation>
    <scope>NUCLEOTIDE SEQUENCE [LARGE SCALE GENOMIC DNA]</scope>
    <source>
        <strain evidence="6">JCM 19239</strain>
    </source>
</reference>
<keyword evidence="3" id="KW-0326">Glycosidase</keyword>
<proteinExistence type="inferred from homology"/>
<dbReference type="Proteomes" id="UP000029223">
    <property type="component" value="Unassembled WGS sequence"/>
</dbReference>
<dbReference type="InterPro" id="IPR018053">
    <property type="entry name" value="Glyco_hydro_32_AS"/>
</dbReference>
<dbReference type="InterPro" id="IPR013148">
    <property type="entry name" value="Glyco_hydro_32_N"/>
</dbReference>
<dbReference type="PANTHER" id="PTHR42800">
    <property type="entry name" value="EXOINULINASE INUD (AFU_ORTHOLOGUE AFUA_5G00480)"/>
    <property type="match status" value="1"/>
</dbReference>
<name>A0ABQ0J706_9VIBR</name>
<evidence type="ECO:0000256" key="3">
    <source>
        <dbReference type="ARBA" id="ARBA00023295"/>
    </source>
</evidence>
<dbReference type="InterPro" id="IPR001362">
    <property type="entry name" value="Glyco_hydro_32"/>
</dbReference>
<dbReference type="EMBL" id="BBMS01000004">
    <property type="protein sequence ID" value="GAL24521.1"/>
    <property type="molecule type" value="Genomic_DNA"/>
</dbReference>
<sequence>MTEKYRPTLHMTPNQGWMNDPNGLVHFNEQFHQFYQYYPDDTVWGPMHWGHKVSRDLIHWQELAPALYPDESGMCFSGSAIVDWNNVSGLFEDGRPGLLAFYTSFLQPSVILDNGESIENPIQQQSLAYSQDGNTWTKYKSGAPIIPARGNPDFRDPKVFWHQESEAWVMVVSCGQHIEFYRSRDLLEWRLVSEFGYRQGAHSKGLGSARISLSCR</sequence>
<dbReference type="SMART" id="SM00640">
    <property type="entry name" value="Glyco_32"/>
    <property type="match status" value="1"/>
</dbReference>
<evidence type="ECO:0000259" key="4">
    <source>
        <dbReference type="Pfam" id="PF00251"/>
    </source>
</evidence>
<dbReference type="Gene3D" id="2.115.10.20">
    <property type="entry name" value="Glycosyl hydrolase domain, family 43"/>
    <property type="match status" value="1"/>
</dbReference>
<dbReference type="PANTHER" id="PTHR42800:SF1">
    <property type="entry name" value="EXOINULINASE INUD (AFU_ORTHOLOGUE AFUA_5G00480)"/>
    <property type="match status" value="1"/>
</dbReference>
<dbReference type="CDD" id="cd18622">
    <property type="entry name" value="GH32_Inu-like"/>
    <property type="match status" value="1"/>
</dbReference>
<accession>A0ABQ0J706</accession>
<dbReference type="PROSITE" id="PS00609">
    <property type="entry name" value="GLYCOSYL_HYDROL_F32"/>
    <property type="match status" value="1"/>
</dbReference>
<evidence type="ECO:0000256" key="2">
    <source>
        <dbReference type="ARBA" id="ARBA00022801"/>
    </source>
</evidence>
<dbReference type="Pfam" id="PF00251">
    <property type="entry name" value="Glyco_hydro_32N"/>
    <property type="match status" value="1"/>
</dbReference>
<keyword evidence="2 5" id="KW-0378">Hydrolase</keyword>
<evidence type="ECO:0000313" key="6">
    <source>
        <dbReference type="Proteomes" id="UP000029223"/>
    </source>
</evidence>
<dbReference type="GO" id="GO:0016787">
    <property type="term" value="F:hydrolase activity"/>
    <property type="evidence" value="ECO:0007669"/>
    <property type="project" value="UniProtKB-KW"/>
</dbReference>
<feature type="domain" description="Glycosyl hydrolase family 32 N-terminal" evidence="4">
    <location>
        <begin position="10"/>
        <end position="199"/>
    </location>
</feature>